<dbReference type="InterPro" id="IPR001482">
    <property type="entry name" value="T2SS/T4SS_dom"/>
</dbReference>
<dbReference type="Gene3D" id="3.40.50.300">
    <property type="entry name" value="P-loop containing nucleotide triphosphate hydrolases"/>
    <property type="match status" value="1"/>
</dbReference>
<dbReference type="RefSeq" id="WP_146652065.1">
    <property type="nucleotide sequence ID" value="NZ_CP012333.1"/>
</dbReference>
<dbReference type="CDD" id="cd01129">
    <property type="entry name" value="PulE-GspE-like"/>
    <property type="match status" value="1"/>
</dbReference>
<dbReference type="PROSITE" id="PS00662">
    <property type="entry name" value="T2SP_E"/>
    <property type="match status" value="1"/>
</dbReference>
<keyword evidence="6" id="KW-1185">Reference proteome</keyword>
<reference evidence="5 6" key="1">
    <citation type="submission" date="2015-08" db="EMBL/GenBank/DDBJ databases">
        <authorList>
            <person name="Babu N.S."/>
            <person name="Beckwith C.J."/>
            <person name="Beseler K.G."/>
            <person name="Brison A."/>
            <person name="Carone J.V."/>
            <person name="Caskin T.P."/>
            <person name="Diamond M."/>
            <person name="Durham M.E."/>
            <person name="Foxe J.M."/>
            <person name="Go M."/>
            <person name="Henderson B.A."/>
            <person name="Jones I.B."/>
            <person name="McGettigan J.A."/>
            <person name="Micheletti S.J."/>
            <person name="Nasrallah M.E."/>
            <person name="Ortiz D."/>
            <person name="Piller C.R."/>
            <person name="Privatt S.R."/>
            <person name="Schneider S.L."/>
            <person name="Sharp S."/>
            <person name="Smith T.C."/>
            <person name="Stanton J.D."/>
            <person name="Ullery H.E."/>
            <person name="Wilson R.J."/>
            <person name="Serrano M.G."/>
            <person name="Buck G."/>
            <person name="Lee V."/>
            <person name="Wang Y."/>
            <person name="Carvalho R."/>
            <person name="Voegtly L."/>
            <person name="Shi R."/>
            <person name="Duckworth R."/>
            <person name="Johnson A."/>
            <person name="Loviza R."/>
            <person name="Walstead R."/>
            <person name="Shah Z."/>
            <person name="Kiflezghi M."/>
            <person name="Wade K."/>
            <person name="Ball S.L."/>
            <person name="Bradley K.W."/>
            <person name="Asai D.J."/>
            <person name="Bowman C.A."/>
            <person name="Russell D.A."/>
            <person name="Pope W.H."/>
            <person name="Jacobs-Sera D."/>
            <person name="Hendrix R.W."/>
            <person name="Hatfull G.F."/>
        </authorList>
    </citation>
    <scope>NUCLEOTIDE SEQUENCE [LARGE SCALE GENOMIC DNA]</scope>
    <source>
        <strain evidence="5 6">DSM 27648</strain>
    </source>
</reference>
<dbReference type="GO" id="GO:0005886">
    <property type="term" value="C:plasma membrane"/>
    <property type="evidence" value="ECO:0007669"/>
    <property type="project" value="TreeGrafter"/>
</dbReference>
<dbReference type="PATRIC" id="fig|1391654.3.peg.7628"/>
<dbReference type="STRING" id="1391654.AKJ09_07517"/>
<protein>
    <submittedName>
        <fullName evidence="5">Type IV fimbrial assembly, ATPase PilB</fullName>
    </submittedName>
</protein>
<evidence type="ECO:0000256" key="1">
    <source>
        <dbReference type="ARBA" id="ARBA00006611"/>
    </source>
</evidence>
<dbReference type="SUPFAM" id="SSF52540">
    <property type="entry name" value="P-loop containing nucleoside triphosphate hydrolases"/>
    <property type="match status" value="1"/>
</dbReference>
<dbReference type="InterPro" id="IPR027417">
    <property type="entry name" value="P-loop_NTPase"/>
</dbReference>
<gene>
    <name evidence="5" type="ORF">AKJ09_07517</name>
</gene>
<proteinExistence type="inferred from homology"/>
<dbReference type="KEGG" id="llu:AKJ09_07517"/>
<evidence type="ECO:0000259" key="4">
    <source>
        <dbReference type="PROSITE" id="PS00662"/>
    </source>
</evidence>
<evidence type="ECO:0000313" key="5">
    <source>
        <dbReference type="EMBL" id="AKV00854.1"/>
    </source>
</evidence>
<dbReference type="EMBL" id="CP012333">
    <property type="protein sequence ID" value="AKV00854.1"/>
    <property type="molecule type" value="Genomic_DNA"/>
</dbReference>
<comment type="similarity">
    <text evidence="1">Belongs to the GSP E family.</text>
</comment>
<evidence type="ECO:0000313" key="6">
    <source>
        <dbReference type="Proteomes" id="UP000064967"/>
    </source>
</evidence>
<dbReference type="PANTHER" id="PTHR30258:SF2">
    <property type="entry name" value="COMG OPERON PROTEIN 1"/>
    <property type="match status" value="1"/>
</dbReference>
<keyword evidence="3" id="KW-0067">ATP-binding</keyword>
<sequence>MTEGLEQGAVIVLDEILRRAVRAHASDIHLEPKRDRLNVRFRVDGEMVEQQSVPLEIAPEVVSRVKVLARMDIAERRLPQDGQLSLAPEGSTVHLRASSFPSSQGEKLVLRILSGQSLIAFEKLGLDAPMQAIVRELVSRPQGFMVTSGPTGAGKTSTLYSFLRLIDTRSSNVVTLEDPIEVELPQITQGQTNVKAGFTFATGLRAILRQDPDVIMVGEIRDAETAGIALQASLTGHLVLSTLHTSDAVETAVRLVDLGVEPWIVANALTAILAQRLVRVVCKSCQETAVLENDLVDGDEVILEKGSKVVRPKGCQVCMRTGYKGRTGIFEAVIVDDDMRELIKHKASPREYRMQLRKRGIPSLRRAGMLRVKEGITTVDEVVRVTT</sequence>
<organism evidence="5 6">
    <name type="scientific">Labilithrix luteola</name>
    <dbReference type="NCBI Taxonomy" id="1391654"/>
    <lineage>
        <taxon>Bacteria</taxon>
        <taxon>Pseudomonadati</taxon>
        <taxon>Myxococcota</taxon>
        <taxon>Polyangia</taxon>
        <taxon>Polyangiales</taxon>
        <taxon>Labilitrichaceae</taxon>
        <taxon>Labilithrix</taxon>
    </lineage>
</organism>
<dbReference type="AlphaFoldDB" id="A0A0K1Q562"/>
<evidence type="ECO:0000256" key="3">
    <source>
        <dbReference type="ARBA" id="ARBA00022840"/>
    </source>
</evidence>
<dbReference type="GO" id="GO:0016887">
    <property type="term" value="F:ATP hydrolysis activity"/>
    <property type="evidence" value="ECO:0007669"/>
    <property type="project" value="TreeGrafter"/>
</dbReference>
<dbReference type="GO" id="GO:0005524">
    <property type="term" value="F:ATP binding"/>
    <property type="evidence" value="ECO:0007669"/>
    <property type="project" value="UniProtKB-KW"/>
</dbReference>
<dbReference type="Gene3D" id="3.30.450.90">
    <property type="match status" value="1"/>
</dbReference>
<dbReference type="PANTHER" id="PTHR30258">
    <property type="entry name" value="TYPE II SECRETION SYSTEM PROTEIN GSPE-RELATED"/>
    <property type="match status" value="1"/>
</dbReference>
<name>A0A0K1Q562_9BACT</name>
<accession>A0A0K1Q562</accession>
<dbReference type="OrthoDB" id="9805147at2"/>
<dbReference type="Proteomes" id="UP000064967">
    <property type="component" value="Chromosome"/>
</dbReference>
<dbReference type="Pfam" id="PF00437">
    <property type="entry name" value="T2SSE"/>
    <property type="match status" value="1"/>
</dbReference>
<feature type="domain" description="Bacterial type II secretion system protein E" evidence="4">
    <location>
        <begin position="208"/>
        <end position="222"/>
    </location>
</feature>
<evidence type="ECO:0000256" key="2">
    <source>
        <dbReference type="ARBA" id="ARBA00022741"/>
    </source>
</evidence>
<keyword evidence="2" id="KW-0547">Nucleotide-binding</keyword>